<name>A0A8S5LXC9_9CAUD</name>
<sequence length="293" mass="33684">MNELVYQRLTENAWMIENLAKYNGKPAVFLRNAPKDSDELWEGDIYPRIVYDLLIQSDPKGDITGRLAIRMFCKPDQTVVWENFERELISLFHHCFFSFDNMTIGMKWLRSKTIKPEIGEDSNGYLVCFQPGAFFKQDAGNSDIVAVFQKWLKELNDQIRIPGMESTGPTWKATDEHPAVYCRLGNILPGTYNDTWEVSWLTATVKIHVIAQKGKSIELIRSICEQLNLKDKLKMSDGGMFFIDSVTFKDNADSFKDGQILVKGQYGVQKKEEEVSKIKDVNFKEDQNAKNDL</sequence>
<proteinExistence type="predicted"/>
<dbReference type="EMBL" id="BK014763">
    <property type="protein sequence ID" value="DAD74693.1"/>
    <property type="molecule type" value="Genomic_DNA"/>
</dbReference>
<evidence type="ECO:0000313" key="1">
    <source>
        <dbReference type="EMBL" id="DAD74693.1"/>
    </source>
</evidence>
<reference evidence="1" key="1">
    <citation type="journal article" date="2021" name="Proc. Natl. Acad. Sci. U.S.A.">
        <title>A Catalog of Tens of Thousands of Viruses from Human Metagenomes Reveals Hidden Associations with Chronic Diseases.</title>
        <authorList>
            <person name="Tisza M.J."/>
            <person name="Buck C.B."/>
        </authorList>
    </citation>
    <scope>NUCLEOTIDE SEQUENCE</scope>
    <source>
        <strain evidence="1">CtOOe6</strain>
    </source>
</reference>
<organism evidence="1">
    <name type="scientific">Siphoviridae sp. ctOOe6</name>
    <dbReference type="NCBI Taxonomy" id="2826309"/>
    <lineage>
        <taxon>Viruses</taxon>
        <taxon>Duplodnaviria</taxon>
        <taxon>Heunggongvirae</taxon>
        <taxon>Uroviricota</taxon>
        <taxon>Caudoviricetes</taxon>
    </lineage>
</organism>
<accession>A0A8S5LXC9</accession>
<protein>
    <submittedName>
        <fullName evidence="1">Uncharacterized protein</fullName>
    </submittedName>
</protein>